<dbReference type="FunFam" id="3.30.930.10:FF:000011">
    <property type="entry name" value="Alanine--tRNA ligase, cytoplasmic"/>
    <property type="match status" value="1"/>
</dbReference>
<keyword evidence="20" id="KW-1185">Reference proteome</keyword>
<feature type="binding site" evidence="14">
    <location>
        <position position="980"/>
    </location>
    <ligand>
        <name>Zn(2+)</name>
        <dbReference type="ChEBI" id="CHEBI:29105"/>
    </ligand>
</feature>
<dbReference type="InterPro" id="IPR009000">
    <property type="entry name" value="Transl_B-barrel_sf"/>
</dbReference>
<dbReference type="SUPFAM" id="SSF55186">
    <property type="entry name" value="ThrRS/AlaRS common domain"/>
    <property type="match status" value="1"/>
</dbReference>
<dbReference type="SUPFAM" id="SSF55681">
    <property type="entry name" value="Class II aaRS and biotin synthetases"/>
    <property type="match status" value="1"/>
</dbReference>
<dbReference type="Proteomes" id="UP000030764">
    <property type="component" value="Unassembled WGS sequence"/>
</dbReference>
<gene>
    <name evidence="19" type="ORF">M513_11103</name>
</gene>
<evidence type="ECO:0000313" key="19">
    <source>
        <dbReference type="EMBL" id="KFD48021.1"/>
    </source>
</evidence>
<keyword evidence="15" id="KW-0175">Coiled coil</keyword>
<feature type="coiled-coil region" evidence="15">
    <location>
        <begin position="1185"/>
        <end position="1212"/>
    </location>
</feature>
<protein>
    <recommendedName>
        <fullName evidence="3">Alanine--tRNA ligase</fullName>
        <ecNumber evidence="2">6.1.1.7</ecNumber>
    </recommendedName>
</protein>
<dbReference type="InterPro" id="IPR018165">
    <property type="entry name" value="Ala-tRNA-synth_IIc_core"/>
</dbReference>
<keyword evidence="9 14" id="KW-0067">ATP-binding</keyword>
<dbReference type="Gene3D" id="3.30.930.10">
    <property type="entry name" value="Bira Bifunctional Protein, Domain 2"/>
    <property type="match status" value="1"/>
</dbReference>
<dbReference type="HAMAP" id="MF_00036_B">
    <property type="entry name" value="Ala_tRNA_synth_B"/>
    <property type="match status" value="1"/>
</dbReference>
<dbReference type="PANTHER" id="PTHR11777">
    <property type="entry name" value="ALANYL-TRNA SYNTHETASE"/>
    <property type="match status" value="1"/>
</dbReference>
<dbReference type="Gene3D" id="2.40.30.130">
    <property type="match status" value="1"/>
</dbReference>
<evidence type="ECO:0000256" key="3">
    <source>
        <dbReference type="ARBA" id="ARBA00017959"/>
    </source>
</evidence>
<keyword evidence="4 14" id="KW-0820">tRNA-binding</keyword>
<dbReference type="InterPro" id="IPR018163">
    <property type="entry name" value="Thr/Ala-tRNA-synth_IIc_edit"/>
</dbReference>
<reference evidence="19 20" key="1">
    <citation type="journal article" date="2014" name="Nat. Genet.">
        <title>Genome and transcriptome of the porcine whipworm Trichuris suis.</title>
        <authorList>
            <person name="Jex A.R."/>
            <person name="Nejsum P."/>
            <person name="Schwarz E.M."/>
            <person name="Hu L."/>
            <person name="Young N.D."/>
            <person name="Hall R.S."/>
            <person name="Korhonen P.K."/>
            <person name="Liao S."/>
            <person name="Thamsborg S."/>
            <person name="Xia J."/>
            <person name="Xu P."/>
            <person name="Wang S."/>
            <person name="Scheerlinck J.P."/>
            <person name="Hofmann A."/>
            <person name="Sternberg P.W."/>
            <person name="Wang J."/>
            <person name="Gasser R.B."/>
        </authorList>
    </citation>
    <scope>NUCLEOTIDE SEQUENCE [LARGE SCALE GENOMIC DNA]</scope>
    <source>
        <strain evidence="19">DCEP-RM93M</strain>
    </source>
</reference>
<keyword evidence="12 14" id="KW-0030">Aminoacyl-tRNA synthetase</keyword>
<dbReference type="NCBIfam" id="TIGR00344">
    <property type="entry name" value="alaS"/>
    <property type="match status" value="1"/>
</dbReference>
<accession>A0A085LSS5</accession>
<evidence type="ECO:0000256" key="2">
    <source>
        <dbReference type="ARBA" id="ARBA00013168"/>
    </source>
</evidence>
<dbReference type="Gene3D" id="3.30.980.10">
    <property type="entry name" value="Threonyl-trna Synthetase, Chain A, domain 2"/>
    <property type="match status" value="1"/>
</dbReference>
<dbReference type="InterPro" id="IPR002318">
    <property type="entry name" value="Ala-tRNA-lgiase_IIc"/>
</dbReference>
<feature type="domain" description="Alanyl-transfer RNA synthetases family profile" evidence="18">
    <location>
        <begin position="372"/>
        <end position="1135"/>
    </location>
</feature>
<dbReference type="GO" id="GO:0002161">
    <property type="term" value="F:aminoacyl-tRNA deacylase activity"/>
    <property type="evidence" value="ECO:0007669"/>
    <property type="project" value="TreeGrafter"/>
</dbReference>
<keyword evidence="8 14" id="KW-0862">Zinc</keyword>
<feature type="binding site" evidence="14">
    <location>
        <position position="1092"/>
    </location>
    <ligand>
        <name>Zn(2+)</name>
        <dbReference type="ChEBI" id="CHEBI:29105"/>
    </ligand>
</feature>
<evidence type="ECO:0000313" key="20">
    <source>
        <dbReference type="Proteomes" id="UP000030764"/>
    </source>
</evidence>
<evidence type="ECO:0000256" key="6">
    <source>
        <dbReference type="ARBA" id="ARBA00022723"/>
    </source>
</evidence>
<comment type="subunit">
    <text evidence="14">Monomer.</text>
</comment>
<keyword evidence="17" id="KW-0472">Membrane</keyword>
<name>A0A085LSS5_9BILA</name>
<dbReference type="SMART" id="SM00863">
    <property type="entry name" value="tRNA_SAD"/>
    <property type="match status" value="1"/>
</dbReference>
<comment type="cofactor">
    <cofactor evidence="14">
        <name>Zn(2+)</name>
        <dbReference type="ChEBI" id="CHEBI:29105"/>
    </cofactor>
    <text evidence="14">Binds 1 zinc ion per subunit.</text>
</comment>
<evidence type="ECO:0000256" key="5">
    <source>
        <dbReference type="ARBA" id="ARBA00022598"/>
    </source>
</evidence>
<evidence type="ECO:0000256" key="11">
    <source>
        <dbReference type="ARBA" id="ARBA00022917"/>
    </source>
</evidence>
<dbReference type="InterPro" id="IPR050058">
    <property type="entry name" value="Ala-tRNA_ligase"/>
</dbReference>
<evidence type="ECO:0000256" key="10">
    <source>
        <dbReference type="ARBA" id="ARBA00022884"/>
    </source>
</evidence>
<dbReference type="Pfam" id="PF02272">
    <property type="entry name" value="DHHA1"/>
    <property type="match status" value="1"/>
</dbReference>
<evidence type="ECO:0000256" key="4">
    <source>
        <dbReference type="ARBA" id="ARBA00022555"/>
    </source>
</evidence>
<keyword evidence="7 14" id="KW-0547">Nucleotide-binding</keyword>
<dbReference type="InterPro" id="IPR018162">
    <property type="entry name" value="Ala-tRNA-ligase_IIc_anticod-bd"/>
</dbReference>
<keyword evidence="17" id="KW-0812">Transmembrane</keyword>
<evidence type="ECO:0000256" key="12">
    <source>
        <dbReference type="ARBA" id="ARBA00023146"/>
    </source>
</evidence>
<feature type="transmembrane region" description="Helical" evidence="17">
    <location>
        <begin position="1759"/>
        <end position="1779"/>
    </location>
</feature>
<dbReference type="PRINTS" id="PR00980">
    <property type="entry name" value="TRNASYNTHALA"/>
</dbReference>
<dbReference type="PANTHER" id="PTHR11777:SF9">
    <property type="entry name" value="ALANINE--TRNA LIGASE, CYTOPLASMIC"/>
    <property type="match status" value="1"/>
</dbReference>
<keyword evidence="6 14" id="KW-0479">Metal-binding</keyword>
<dbReference type="GO" id="GO:0005524">
    <property type="term" value="F:ATP binding"/>
    <property type="evidence" value="ECO:0007669"/>
    <property type="project" value="UniProtKB-UniRule"/>
</dbReference>
<dbReference type="InterPro" id="IPR018164">
    <property type="entry name" value="Ala-tRNA-synth_IIc_N"/>
</dbReference>
<comment type="domain">
    <text evidence="14">Consists of three domains; the N-terminal catalytic domain, the editing domain and the C-terminal C-Ala domain. The editing domain removes incorrectly charged amino acids, while the C-Ala domain, along with tRNA(Ala), serves as a bridge to cooperatively bring together the editing and aminoacylation centers thus stimulating deacylation of misacylated tRNAs.</text>
</comment>
<dbReference type="GO" id="GO:0005739">
    <property type="term" value="C:mitochondrion"/>
    <property type="evidence" value="ECO:0007669"/>
    <property type="project" value="TreeGrafter"/>
</dbReference>
<evidence type="ECO:0000256" key="8">
    <source>
        <dbReference type="ARBA" id="ARBA00022833"/>
    </source>
</evidence>
<dbReference type="SUPFAM" id="SSF50447">
    <property type="entry name" value="Translation proteins"/>
    <property type="match status" value="1"/>
</dbReference>
<evidence type="ECO:0000256" key="13">
    <source>
        <dbReference type="ARBA" id="ARBA00048300"/>
    </source>
</evidence>
<dbReference type="InterPro" id="IPR012947">
    <property type="entry name" value="tRNA_SAD"/>
</dbReference>
<dbReference type="EMBL" id="KL363306">
    <property type="protein sequence ID" value="KFD48021.1"/>
    <property type="molecule type" value="Genomic_DNA"/>
</dbReference>
<evidence type="ECO:0000256" key="9">
    <source>
        <dbReference type="ARBA" id="ARBA00022840"/>
    </source>
</evidence>
<evidence type="ECO:0000256" key="15">
    <source>
        <dbReference type="SAM" id="Coils"/>
    </source>
</evidence>
<dbReference type="InterPro" id="IPR003156">
    <property type="entry name" value="DHHA1_dom"/>
</dbReference>
<dbReference type="Pfam" id="PF07973">
    <property type="entry name" value="tRNA_SAD"/>
    <property type="match status" value="1"/>
</dbReference>
<evidence type="ECO:0000256" key="1">
    <source>
        <dbReference type="ARBA" id="ARBA00008429"/>
    </source>
</evidence>
<evidence type="ECO:0000256" key="14">
    <source>
        <dbReference type="HAMAP-Rule" id="MF_03133"/>
    </source>
</evidence>
<comment type="similarity">
    <text evidence="1">Belongs to the class-II aminoacyl-tRNA synthetase family. Alax-L subfamily.</text>
</comment>
<proteinExistence type="inferred from homology"/>
<dbReference type="GO" id="GO:0000049">
    <property type="term" value="F:tRNA binding"/>
    <property type="evidence" value="ECO:0007669"/>
    <property type="project" value="UniProtKB-KW"/>
</dbReference>
<feature type="compositionally biased region" description="Polar residues" evidence="16">
    <location>
        <begin position="1795"/>
        <end position="1808"/>
    </location>
</feature>
<dbReference type="GO" id="GO:0004813">
    <property type="term" value="F:alanine-tRNA ligase activity"/>
    <property type="evidence" value="ECO:0007669"/>
    <property type="project" value="UniProtKB-UniRule"/>
</dbReference>
<feature type="coiled-coil region" evidence="15">
    <location>
        <begin position="266"/>
        <end position="327"/>
    </location>
</feature>
<keyword evidence="11 14" id="KW-0648">Protein biosynthesis</keyword>
<dbReference type="Pfam" id="PF01411">
    <property type="entry name" value="tRNA-synt_2c"/>
    <property type="match status" value="1"/>
</dbReference>
<keyword evidence="10 14" id="KW-0694">RNA-binding</keyword>
<sequence length="1824" mass="204434">MPAERAGIGKARERHSFAIEAGERSNKRREKTYPLTTAFVEKRSCLLAEFVFNGGCYDNRILYNQQSVETIEVCIGINHEKSPSSGVAVEFFYVKIAVDWTDNWASITAFMLSLMSVIKLRNCPPSEWDKLSLQQLFCDVGSNAQKKQGSFEFTNIPPKILDALKEAVMEQLSELEESITKLVSVLYPDFASRSVANGDKNSALDFVINYLRNGYHVKSDQLYVEQLRELLLQFDTVSRRREESSSGSCRVDAYIVSLSAESLFLRKEAEFTLAEAEAKKRSLYESDVCEAAMAILQKELDELEKQAADLEKQIADKKRQVKIYKLLAQQPSYQQLFTQYKLLKEELELYKFVIENCCSGQNTFLGCFDPRMKAEEVRQKFLDFFSKKYGHTYYHSSPVIPHDDPTLLFANAGMNQFKPIFLGTVNPNSPLAKLKRAVNTQKCIRAGGKHNDLDDVGKDVYHHTFFEMLGNWSFGDYYKEEVCAWAWELLTECFMLEKDRLYVTYFGGNPSMNLGPDLECRDIWLKLGIPDDRILPFGMKDNFWEMGEIGPCGPCSEIHYDRIAGRNAASLVNQDDPSVIEIWNLVFITYNRETNGSLQPLPTRHIDCGLGFERLVSVIQGVSSNYDTDLFLPIFSYIASATGCRPYSSKVGTEDVDQVDMAYRVVADHIRALTVALSDGGRPDSTGRGYVLRRILRRGVRFATEKLNAPPGLFASLVPQVVAILGTTFPEMTKDPDAVMAIINEEEMQFLKTLSRGGKLLDRTIDKVGPGGLIQGEIYGDVAWRLYDTYGFPVDLTELIAEERGCTVDMAAYEACRLAAQKASQVKLSCKGGLEFSASVLKELNDLGIPTTDDSWKYKYSVADSALDDYVLETCVCHVLAIRMNGKFVSQVTSGDDCVLICDRTSFYAENGGQIYDEGFMEKANAQVEAEFCVTNVQARAGYVLHSGKVEGMISVGDKLTQRVDEERRRLVMKNHTATHLLNYALREVVKESFQKGSLVAPDRLRFDFSASSALTNDQIKRVEEIVLKLVTENAQVYMSEVPLSAGKALPGLRAEFQETYPDPVRVVSVGYPVNTLLADPSLSMQTSVEFCGGTHLHRVGHIDDFVIISEEALARGIRRIVALTGPAARRARQRCAHFNERLRSIEQSRPGEDVVPDRFYKAKKSKIVALIEEVSSSQISCWERESLCEQLQALKKEIEATNRAAQALLASKVLEKAKILSESSEDIVVHTFDSNASAKILDSALKKITSAKAAMVFSVDEENSKVLCMACVKKQYAENGQLNAKDWTSYLCSTFGGKSGGKDVNSQALLDEPSRLDDILDLNNSSSAESASSHEAQCFAVLPHMLSPHYCIKAGEPCSWVISDANKSVELPWRHFVRTPALEILDLKNAKLSCSCANMWLAFWDTILNPVAAIESLPFKMDVLLWFLTDVNRLCESDCPKTVRDVYGLPHRVHFANHVWSHCLEKQQEDKKQAVYAHFKQICGVGSLNMNAKQVVFSHNKTDDVVICNIQNETAGNVSHKQCPKFTVTSFLEKPQKPDTFTWCMNETTAVLSVNNVKPNSSGWIICFGNGYLPQAYAIPLLVITPPVFIQFESNRVSLRELHIKFLLHSYPNVDLRLFIWEADIKGWREVSLDEEYVSRKGRRGALWFSRALRSLASTTTEGEIQITDMDTVCRTDEYNFTACNSIGCAWKAFLVKPDDQNVLCIANADSPVGREKIGSAIFTFKSEPGTSGPTTKIQNESTFQSSSGSAEYGQISMIMPFYVVLVILLLTALVVVCRQRVEAKQKAKLLKNHPTTSETQDTNSNRLDYAKRPMISSEDHVL</sequence>
<evidence type="ECO:0000256" key="17">
    <source>
        <dbReference type="SAM" id="Phobius"/>
    </source>
</evidence>
<dbReference type="FunFam" id="3.30.980.10:FF:000004">
    <property type="entry name" value="Alanine--tRNA ligase, cytoplasmic"/>
    <property type="match status" value="1"/>
</dbReference>
<dbReference type="EC" id="6.1.1.7" evidence="2"/>
<dbReference type="CDD" id="cd00673">
    <property type="entry name" value="AlaRS_core"/>
    <property type="match status" value="1"/>
</dbReference>
<comment type="catalytic activity">
    <reaction evidence="13 14">
        <text>tRNA(Ala) + L-alanine + ATP = L-alanyl-tRNA(Ala) + AMP + diphosphate</text>
        <dbReference type="Rhea" id="RHEA:12540"/>
        <dbReference type="Rhea" id="RHEA-COMP:9657"/>
        <dbReference type="Rhea" id="RHEA-COMP:9923"/>
        <dbReference type="ChEBI" id="CHEBI:30616"/>
        <dbReference type="ChEBI" id="CHEBI:33019"/>
        <dbReference type="ChEBI" id="CHEBI:57972"/>
        <dbReference type="ChEBI" id="CHEBI:78442"/>
        <dbReference type="ChEBI" id="CHEBI:78497"/>
        <dbReference type="ChEBI" id="CHEBI:456215"/>
        <dbReference type="EC" id="6.1.1.7"/>
    </reaction>
</comment>
<evidence type="ECO:0000256" key="16">
    <source>
        <dbReference type="SAM" id="MobiDB-lite"/>
    </source>
</evidence>
<dbReference type="InterPro" id="IPR023033">
    <property type="entry name" value="Ala_tRNA_ligase_euk/bac"/>
</dbReference>
<evidence type="ECO:0000256" key="7">
    <source>
        <dbReference type="ARBA" id="ARBA00022741"/>
    </source>
</evidence>
<organism evidence="19 20">
    <name type="scientific">Trichuris suis</name>
    <name type="common">pig whipworm</name>
    <dbReference type="NCBI Taxonomy" id="68888"/>
    <lineage>
        <taxon>Eukaryota</taxon>
        <taxon>Metazoa</taxon>
        <taxon>Ecdysozoa</taxon>
        <taxon>Nematoda</taxon>
        <taxon>Enoplea</taxon>
        <taxon>Dorylaimia</taxon>
        <taxon>Trichinellida</taxon>
        <taxon>Trichuridae</taxon>
        <taxon>Trichuris</taxon>
    </lineage>
</organism>
<dbReference type="GO" id="GO:0008270">
    <property type="term" value="F:zinc ion binding"/>
    <property type="evidence" value="ECO:0007669"/>
    <property type="project" value="UniProtKB-UniRule"/>
</dbReference>
<feature type="region of interest" description="Disordered" evidence="16">
    <location>
        <begin position="1789"/>
        <end position="1812"/>
    </location>
</feature>
<feature type="binding site" evidence="14">
    <location>
        <position position="976"/>
    </location>
    <ligand>
        <name>Zn(2+)</name>
        <dbReference type="ChEBI" id="CHEBI:29105"/>
    </ligand>
</feature>
<evidence type="ECO:0000259" key="18">
    <source>
        <dbReference type="PROSITE" id="PS50860"/>
    </source>
</evidence>
<dbReference type="GO" id="GO:0006419">
    <property type="term" value="P:alanyl-tRNA aminoacylation"/>
    <property type="evidence" value="ECO:0007669"/>
    <property type="project" value="InterPro"/>
</dbReference>
<keyword evidence="17" id="KW-1133">Transmembrane helix</keyword>
<dbReference type="PROSITE" id="PS50860">
    <property type="entry name" value="AA_TRNA_LIGASE_II_ALA"/>
    <property type="match status" value="1"/>
</dbReference>
<dbReference type="SUPFAM" id="SSF101353">
    <property type="entry name" value="Putative anticodon-binding domain of alanyl-tRNA synthetase (AlaRS)"/>
    <property type="match status" value="1"/>
</dbReference>
<dbReference type="Gene3D" id="3.10.310.40">
    <property type="match status" value="1"/>
</dbReference>
<feature type="binding site" evidence="14">
    <location>
        <position position="1096"/>
    </location>
    <ligand>
        <name>Zn(2+)</name>
        <dbReference type="ChEBI" id="CHEBI:29105"/>
    </ligand>
</feature>
<keyword evidence="5 14" id="KW-0436">Ligase</keyword>
<comment type="function">
    <text evidence="14">Catalyzes the attachment of alanine to tRNA(Ala) in a two-step reaction: alanine is first activated by ATP to form Ala-AMP and then transferred to the acceptor end of tRNA(Ala). Also edits incorrectly charged tRNA(Ala) via its editing domain.</text>
</comment>
<dbReference type="InterPro" id="IPR045864">
    <property type="entry name" value="aa-tRNA-synth_II/BPL/LPL"/>
</dbReference>